<evidence type="ECO:0000256" key="4">
    <source>
        <dbReference type="ARBA" id="ARBA00022723"/>
    </source>
</evidence>
<dbReference type="EMBL" id="CAJMXA010000358">
    <property type="protein sequence ID" value="CAE6427647.1"/>
    <property type="molecule type" value="Genomic_DNA"/>
</dbReference>
<sequence length="335" mass="37233">MNAACLSALQLTTCPPLLWRTNKRRSYRSIPLYTTTCQHNMGIVSLFTGLVDPLLSLGYLLYLLGWDVSLHVANSILPKRKPGAVIPAGVGGYRGNWGAFQPPRPGDARSPCPAINALANHGILPRDGRGITWKELGEAVGGTYNLAPTLCAQVPWLTAKFLFAGRDWKEKMTLDDLNAHGGIEHDASYTRADIKWQPDQSVPNPDIIRGLYETAGFDMDNLKPTDTFKLEDFSNYLAYRRAHSKVFNGQYIMNRNGKTFGCANSAIAFDVFGGNAADMKTWFIEERMPDNWEPKNLTRNGFTIARLNTLSFRIERGISRAGNLEAKVLKDAKHV</sequence>
<dbReference type="Gene3D" id="1.10.489.10">
    <property type="entry name" value="Chloroperoxidase-like"/>
    <property type="match status" value="1"/>
</dbReference>
<evidence type="ECO:0000256" key="7">
    <source>
        <dbReference type="ARBA" id="ARBA00025795"/>
    </source>
</evidence>
<keyword evidence="3" id="KW-0349">Heme</keyword>
<keyword evidence="2" id="KW-0575">Peroxidase</keyword>
<comment type="caution">
    <text evidence="9">The sequence shown here is derived from an EMBL/GenBank/DDBJ whole genome shotgun (WGS) entry which is preliminary data.</text>
</comment>
<evidence type="ECO:0000256" key="5">
    <source>
        <dbReference type="ARBA" id="ARBA00023002"/>
    </source>
</evidence>
<protein>
    <recommendedName>
        <fullName evidence="8">Heme haloperoxidase family profile domain-containing protein</fullName>
    </recommendedName>
</protein>
<dbReference type="InterPro" id="IPR000028">
    <property type="entry name" value="Chloroperoxidase"/>
</dbReference>
<dbReference type="PROSITE" id="PS51405">
    <property type="entry name" value="HEME_HALOPEROXIDASE"/>
    <property type="match status" value="1"/>
</dbReference>
<dbReference type="Proteomes" id="UP000663853">
    <property type="component" value="Unassembled WGS sequence"/>
</dbReference>
<evidence type="ECO:0000259" key="8">
    <source>
        <dbReference type="PROSITE" id="PS51405"/>
    </source>
</evidence>
<comment type="similarity">
    <text evidence="7">Belongs to the chloroperoxidase family.</text>
</comment>
<accession>A0A8H2XNT4</accession>
<dbReference type="Pfam" id="PF01328">
    <property type="entry name" value="Peroxidase_2"/>
    <property type="match status" value="1"/>
</dbReference>
<dbReference type="GO" id="GO:0004601">
    <property type="term" value="F:peroxidase activity"/>
    <property type="evidence" value="ECO:0007669"/>
    <property type="project" value="UniProtKB-KW"/>
</dbReference>
<keyword evidence="6" id="KW-0408">Iron</keyword>
<keyword evidence="4" id="KW-0479">Metal-binding</keyword>
<keyword evidence="5" id="KW-0560">Oxidoreductase</keyword>
<feature type="domain" description="Heme haloperoxidase family profile" evidence="8">
    <location>
        <begin position="96"/>
        <end position="309"/>
    </location>
</feature>
<evidence type="ECO:0000256" key="2">
    <source>
        <dbReference type="ARBA" id="ARBA00022559"/>
    </source>
</evidence>
<dbReference type="GO" id="GO:0046872">
    <property type="term" value="F:metal ion binding"/>
    <property type="evidence" value="ECO:0007669"/>
    <property type="project" value="UniProtKB-KW"/>
</dbReference>
<evidence type="ECO:0000313" key="10">
    <source>
        <dbReference type="Proteomes" id="UP000663853"/>
    </source>
</evidence>
<evidence type="ECO:0000256" key="3">
    <source>
        <dbReference type="ARBA" id="ARBA00022617"/>
    </source>
</evidence>
<evidence type="ECO:0000313" key="9">
    <source>
        <dbReference type="EMBL" id="CAE6427647.1"/>
    </source>
</evidence>
<proteinExistence type="inferred from homology"/>
<dbReference type="InterPro" id="IPR036851">
    <property type="entry name" value="Chloroperoxidase-like_sf"/>
</dbReference>
<organism evidence="9 10">
    <name type="scientific">Rhizoctonia solani</name>
    <dbReference type="NCBI Taxonomy" id="456999"/>
    <lineage>
        <taxon>Eukaryota</taxon>
        <taxon>Fungi</taxon>
        <taxon>Dikarya</taxon>
        <taxon>Basidiomycota</taxon>
        <taxon>Agaricomycotina</taxon>
        <taxon>Agaricomycetes</taxon>
        <taxon>Cantharellales</taxon>
        <taxon>Ceratobasidiaceae</taxon>
        <taxon>Rhizoctonia</taxon>
    </lineage>
</organism>
<reference evidence="9" key="1">
    <citation type="submission" date="2021-01" db="EMBL/GenBank/DDBJ databases">
        <authorList>
            <person name="Kaushik A."/>
        </authorList>
    </citation>
    <scope>NUCLEOTIDE SEQUENCE</scope>
    <source>
        <strain evidence="9">AG6-10EEA</strain>
    </source>
</reference>
<evidence type="ECO:0000256" key="6">
    <source>
        <dbReference type="ARBA" id="ARBA00023004"/>
    </source>
</evidence>
<dbReference type="PANTHER" id="PTHR33577:SF18">
    <property type="entry name" value="HEME HALOPEROXIDASE FAMILY PROFILE DOMAIN-CONTAINING PROTEIN"/>
    <property type="match status" value="1"/>
</dbReference>
<dbReference type="PANTHER" id="PTHR33577">
    <property type="entry name" value="STERIGMATOCYSTIN BIOSYNTHESIS PEROXIDASE STCC-RELATED"/>
    <property type="match status" value="1"/>
</dbReference>
<gene>
    <name evidence="9" type="ORF">RDB_LOCUS19923</name>
</gene>
<dbReference type="AlphaFoldDB" id="A0A8H2XNT4"/>
<comment type="cofactor">
    <cofactor evidence="1">
        <name>heme b</name>
        <dbReference type="ChEBI" id="CHEBI:60344"/>
    </cofactor>
</comment>
<name>A0A8H2XNT4_9AGAM</name>
<evidence type="ECO:0000256" key="1">
    <source>
        <dbReference type="ARBA" id="ARBA00001970"/>
    </source>
</evidence>
<dbReference type="SUPFAM" id="SSF47571">
    <property type="entry name" value="Cloroperoxidase"/>
    <property type="match status" value="1"/>
</dbReference>